<dbReference type="InterPro" id="IPR050279">
    <property type="entry name" value="Plant_def-hormone_signal"/>
</dbReference>
<dbReference type="GO" id="GO:0004864">
    <property type="term" value="F:protein phosphatase inhibitor activity"/>
    <property type="evidence" value="ECO:0007669"/>
    <property type="project" value="UniProtKB-KW"/>
</dbReference>
<evidence type="ECO:0000256" key="5">
    <source>
        <dbReference type="ARBA" id="ARBA00022682"/>
    </source>
</evidence>
<protein>
    <submittedName>
        <fullName evidence="10">Abscisic acid receptor PYL1</fullName>
    </submittedName>
</protein>
<gene>
    <name evidence="10" type="primary">PYL1</name>
    <name evidence="10" type="ORF">KSP39_PZI001196</name>
</gene>
<dbReference type="InterPro" id="IPR023393">
    <property type="entry name" value="START-like_dom_sf"/>
</dbReference>
<dbReference type="SUPFAM" id="SSF55961">
    <property type="entry name" value="Bet v1-like"/>
    <property type="match status" value="1"/>
</dbReference>
<comment type="similarity">
    <text evidence="3">Belongs to the PYR/PYL/RCAR abscisic acid intracellular receptor family.</text>
</comment>
<reference evidence="10 11" key="1">
    <citation type="journal article" date="2022" name="Nat. Plants">
        <title>Genomes of leafy and leafless Platanthera orchids illuminate the evolution of mycoheterotrophy.</title>
        <authorList>
            <person name="Li M.H."/>
            <person name="Liu K.W."/>
            <person name="Li Z."/>
            <person name="Lu H.C."/>
            <person name="Ye Q.L."/>
            <person name="Zhang D."/>
            <person name="Wang J.Y."/>
            <person name="Li Y.F."/>
            <person name="Zhong Z.M."/>
            <person name="Liu X."/>
            <person name="Yu X."/>
            <person name="Liu D.K."/>
            <person name="Tu X.D."/>
            <person name="Liu B."/>
            <person name="Hao Y."/>
            <person name="Liao X.Y."/>
            <person name="Jiang Y.T."/>
            <person name="Sun W.H."/>
            <person name="Chen J."/>
            <person name="Chen Y.Q."/>
            <person name="Ai Y."/>
            <person name="Zhai J.W."/>
            <person name="Wu S.S."/>
            <person name="Zhou Z."/>
            <person name="Hsiao Y.Y."/>
            <person name="Wu W.L."/>
            <person name="Chen Y.Y."/>
            <person name="Lin Y.F."/>
            <person name="Hsu J.L."/>
            <person name="Li C.Y."/>
            <person name="Wang Z.W."/>
            <person name="Zhao X."/>
            <person name="Zhong W.Y."/>
            <person name="Ma X.K."/>
            <person name="Ma L."/>
            <person name="Huang J."/>
            <person name="Chen G.Z."/>
            <person name="Huang M.Z."/>
            <person name="Huang L."/>
            <person name="Peng D.H."/>
            <person name="Luo Y.B."/>
            <person name="Zou S.Q."/>
            <person name="Chen S.P."/>
            <person name="Lan S."/>
            <person name="Tsai W.C."/>
            <person name="Van de Peer Y."/>
            <person name="Liu Z.J."/>
        </authorList>
    </citation>
    <scope>NUCLEOTIDE SEQUENCE [LARGE SCALE GENOMIC DNA]</scope>
    <source>
        <strain evidence="10">Lor287</strain>
    </source>
</reference>
<dbReference type="CDD" id="cd07821">
    <property type="entry name" value="PYR_PYL_RCAR_like"/>
    <property type="match status" value="1"/>
</dbReference>
<keyword evidence="7" id="KW-0539">Nucleus</keyword>
<dbReference type="EMBL" id="JBBWWQ010000001">
    <property type="protein sequence ID" value="KAK8956620.1"/>
    <property type="molecule type" value="Genomic_DNA"/>
</dbReference>
<dbReference type="GO" id="GO:0009738">
    <property type="term" value="P:abscisic acid-activated signaling pathway"/>
    <property type="evidence" value="ECO:0007669"/>
    <property type="project" value="UniProtKB-KW"/>
</dbReference>
<dbReference type="Gene3D" id="3.30.530.20">
    <property type="match status" value="1"/>
</dbReference>
<dbReference type="InterPro" id="IPR019587">
    <property type="entry name" value="Polyketide_cyclase/dehydratase"/>
</dbReference>
<keyword evidence="11" id="KW-1185">Reference proteome</keyword>
<feature type="compositionally biased region" description="Polar residues" evidence="9">
    <location>
        <begin position="11"/>
        <end position="22"/>
    </location>
</feature>
<dbReference type="PANTHER" id="PTHR31213:SF6">
    <property type="entry name" value="ABSCISIC ACID RECEPTOR PYR1"/>
    <property type="match status" value="1"/>
</dbReference>
<dbReference type="GO" id="GO:0042803">
    <property type="term" value="F:protein homodimerization activity"/>
    <property type="evidence" value="ECO:0007669"/>
    <property type="project" value="UniProtKB-ARBA"/>
</dbReference>
<sequence length="211" mass="23167">MAAGETRHRSSTQSQPPISDNTPPAGLTSEEYTALQPTIEEHHRYQVGPGQCSSLMAQRISSPAATVWSIVRRFDQPQIYKHFTRSCALAGGEVQVGCLREVSVISGLPASTSTERLDILDEDRRITGFTIIGGEHRLRNYKSVTTVSQFGGSDREWTVVLESYIVDVPEGNTEEDTRLFADTVVRLNLQKLASISESMALDSAAILEKGK</sequence>
<dbReference type="GO" id="GO:0038023">
    <property type="term" value="F:signaling receptor activity"/>
    <property type="evidence" value="ECO:0007669"/>
    <property type="project" value="TreeGrafter"/>
</dbReference>
<evidence type="ECO:0000313" key="11">
    <source>
        <dbReference type="Proteomes" id="UP001418222"/>
    </source>
</evidence>
<proteinExistence type="inferred from homology"/>
<dbReference type="PANTHER" id="PTHR31213">
    <property type="entry name" value="OS08G0374000 PROTEIN-RELATED"/>
    <property type="match status" value="1"/>
</dbReference>
<keyword evidence="5" id="KW-0938">Abscisic acid signaling pathway</keyword>
<evidence type="ECO:0000256" key="4">
    <source>
        <dbReference type="ARBA" id="ARBA00022490"/>
    </source>
</evidence>
<accession>A0AAP0C250</accession>
<name>A0AAP0C250_9ASPA</name>
<dbReference type="FunFam" id="3.30.530.20:FF:000019">
    <property type="entry name" value="Abscisic acid receptor PYR1"/>
    <property type="match status" value="1"/>
</dbReference>
<dbReference type="Proteomes" id="UP001418222">
    <property type="component" value="Unassembled WGS sequence"/>
</dbReference>
<organism evidence="10 11">
    <name type="scientific">Platanthera zijinensis</name>
    <dbReference type="NCBI Taxonomy" id="2320716"/>
    <lineage>
        <taxon>Eukaryota</taxon>
        <taxon>Viridiplantae</taxon>
        <taxon>Streptophyta</taxon>
        <taxon>Embryophyta</taxon>
        <taxon>Tracheophyta</taxon>
        <taxon>Spermatophyta</taxon>
        <taxon>Magnoliopsida</taxon>
        <taxon>Liliopsida</taxon>
        <taxon>Asparagales</taxon>
        <taxon>Orchidaceae</taxon>
        <taxon>Orchidoideae</taxon>
        <taxon>Orchideae</taxon>
        <taxon>Orchidinae</taxon>
        <taxon>Platanthera</taxon>
    </lineage>
</organism>
<evidence type="ECO:0000256" key="3">
    <source>
        <dbReference type="ARBA" id="ARBA00008594"/>
    </source>
</evidence>
<keyword evidence="4" id="KW-0963">Cytoplasm</keyword>
<feature type="region of interest" description="Disordered" evidence="9">
    <location>
        <begin position="1"/>
        <end position="28"/>
    </location>
</feature>
<evidence type="ECO:0000256" key="2">
    <source>
        <dbReference type="ARBA" id="ARBA00004496"/>
    </source>
</evidence>
<dbReference type="GO" id="GO:0005634">
    <property type="term" value="C:nucleus"/>
    <property type="evidence" value="ECO:0007669"/>
    <property type="project" value="UniProtKB-SubCell"/>
</dbReference>
<dbReference type="AlphaFoldDB" id="A0AAP0C250"/>
<comment type="caution">
    <text evidence="10">The sequence shown here is derived from an EMBL/GenBank/DDBJ whole genome shotgun (WGS) entry which is preliminary data.</text>
</comment>
<comment type="subcellular location">
    <subcellularLocation>
        <location evidence="2">Cytoplasm</location>
    </subcellularLocation>
    <subcellularLocation>
        <location evidence="1">Nucleus</location>
    </subcellularLocation>
</comment>
<keyword evidence="8" id="KW-0650">Protein phosphatase inhibitor</keyword>
<evidence type="ECO:0000256" key="6">
    <source>
        <dbReference type="ARBA" id="ARBA00023170"/>
    </source>
</evidence>
<evidence type="ECO:0000256" key="1">
    <source>
        <dbReference type="ARBA" id="ARBA00004123"/>
    </source>
</evidence>
<evidence type="ECO:0000256" key="8">
    <source>
        <dbReference type="ARBA" id="ARBA00023272"/>
    </source>
</evidence>
<evidence type="ECO:0000256" key="9">
    <source>
        <dbReference type="SAM" id="MobiDB-lite"/>
    </source>
</evidence>
<keyword evidence="6 10" id="KW-0675">Receptor</keyword>
<dbReference type="GO" id="GO:0005737">
    <property type="term" value="C:cytoplasm"/>
    <property type="evidence" value="ECO:0007669"/>
    <property type="project" value="UniProtKB-SubCell"/>
</dbReference>
<evidence type="ECO:0000313" key="10">
    <source>
        <dbReference type="EMBL" id="KAK8956620.1"/>
    </source>
</evidence>
<dbReference type="GO" id="GO:0010427">
    <property type="term" value="F:abscisic acid binding"/>
    <property type="evidence" value="ECO:0007669"/>
    <property type="project" value="TreeGrafter"/>
</dbReference>
<dbReference type="Pfam" id="PF10604">
    <property type="entry name" value="Polyketide_cyc2"/>
    <property type="match status" value="1"/>
</dbReference>
<evidence type="ECO:0000256" key="7">
    <source>
        <dbReference type="ARBA" id="ARBA00023242"/>
    </source>
</evidence>